<evidence type="ECO:0000313" key="1">
    <source>
        <dbReference type="EMBL" id="KAJ0046460.1"/>
    </source>
</evidence>
<sequence>MAEIVAIVAGVVSAVIDVGKCFGRPFMYLYSYKTNFSKLEKDFGRLKVARDEVKLKVDVAENNVEKIKQTVTNGGVTRA</sequence>
<gene>
    <name evidence="1" type="ORF">Pint_04174</name>
</gene>
<proteinExistence type="predicted"/>
<keyword evidence="2" id="KW-1185">Reference proteome</keyword>
<accession>A0ACC0Z7U5</accession>
<dbReference type="EMBL" id="CM047738">
    <property type="protein sequence ID" value="KAJ0046460.1"/>
    <property type="molecule type" value="Genomic_DNA"/>
</dbReference>
<dbReference type="Proteomes" id="UP001163603">
    <property type="component" value="Chromosome 3"/>
</dbReference>
<evidence type="ECO:0000313" key="2">
    <source>
        <dbReference type="Proteomes" id="UP001163603"/>
    </source>
</evidence>
<organism evidence="1 2">
    <name type="scientific">Pistacia integerrima</name>
    <dbReference type="NCBI Taxonomy" id="434235"/>
    <lineage>
        <taxon>Eukaryota</taxon>
        <taxon>Viridiplantae</taxon>
        <taxon>Streptophyta</taxon>
        <taxon>Embryophyta</taxon>
        <taxon>Tracheophyta</taxon>
        <taxon>Spermatophyta</taxon>
        <taxon>Magnoliopsida</taxon>
        <taxon>eudicotyledons</taxon>
        <taxon>Gunneridae</taxon>
        <taxon>Pentapetalae</taxon>
        <taxon>rosids</taxon>
        <taxon>malvids</taxon>
        <taxon>Sapindales</taxon>
        <taxon>Anacardiaceae</taxon>
        <taxon>Pistacia</taxon>
    </lineage>
</organism>
<name>A0ACC0Z7U5_9ROSI</name>
<protein>
    <submittedName>
        <fullName evidence="1">Uncharacterized protein</fullName>
    </submittedName>
</protein>
<comment type="caution">
    <text evidence="1">The sequence shown here is derived from an EMBL/GenBank/DDBJ whole genome shotgun (WGS) entry which is preliminary data.</text>
</comment>
<reference evidence="2" key="1">
    <citation type="journal article" date="2023" name="G3 (Bethesda)">
        <title>Genome assembly and association tests identify interacting loci associated with vigor, precocity, and sex in interspecific pistachio rootstocks.</title>
        <authorList>
            <person name="Palmer W."/>
            <person name="Jacygrad E."/>
            <person name="Sagayaradj S."/>
            <person name="Cavanaugh K."/>
            <person name="Han R."/>
            <person name="Bertier L."/>
            <person name="Beede B."/>
            <person name="Kafkas S."/>
            <person name="Golino D."/>
            <person name="Preece J."/>
            <person name="Michelmore R."/>
        </authorList>
    </citation>
    <scope>NUCLEOTIDE SEQUENCE [LARGE SCALE GENOMIC DNA]</scope>
</reference>